<keyword evidence="2" id="KW-1185">Reference proteome</keyword>
<name>A0ABR7VA29_9FLAO</name>
<reference evidence="1" key="1">
    <citation type="submission" date="2020-05" db="EMBL/GenBank/DDBJ databases">
        <title>The draft genome sequence of Maribacter sp. ANRC-HE7.</title>
        <authorList>
            <person name="Mu L."/>
        </authorList>
    </citation>
    <scope>NUCLEOTIDE SEQUENCE</scope>
    <source>
        <strain evidence="1">ANRC-HE7</strain>
    </source>
</reference>
<comment type="caution">
    <text evidence="1">The sequence shown here is derived from an EMBL/GenBank/DDBJ whole genome shotgun (WGS) entry which is preliminary data.</text>
</comment>
<organism evidence="1 2">
    <name type="scientific">Maribacter aquimaris</name>
    <dbReference type="NCBI Taxonomy" id="2737171"/>
    <lineage>
        <taxon>Bacteria</taxon>
        <taxon>Pseudomonadati</taxon>
        <taxon>Bacteroidota</taxon>
        <taxon>Flavobacteriia</taxon>
        <taxon>Flavobacteriales</taxon>
        <taxon>Flavobacteriaceae</taxon>
        <taxon>Maribacter</taxon>
    </lineage>
</organism>
<dbReference type="EMBL" id="JABTCF010000022">
    <property type="protein sequence ID" value="MBD0780111.1"/>
    <property type="molecule type" value="Genomic_DNA"/>
</dbReference>
<evidence type="ECO:0000313" key="1">
    <source>
        <dbReference type="EMBL" id="MBD0780111.1"/>
    </source>
</evidence>
<evidence type="ECO:0000313" key="2">
    <source>
        <dbReference type="Proteomes" id="UP001166021"/>
    </source>
</evidence>
<dbReference type="InterPro" id="IPR019861">
    <property type="entry name" value="PorP/SprF_Bacteroidetes"/>
</dbReference>
<gene>
    <name evidence="1" type="ORF">HPE56_20115</name>
</gene>
<protein>
    <submittedName>
        <fullName evidence="1">PorP/SprF family type IX secretion system membrane protein</fullName>
    </submittedName>
</protein>
<accession>A0ABR7VA29</accession>
<dbReference type="NCBIfam" id="TIGR03519">
    <property type="entry name" value="T9SS_PorP_fam"/>
    <property type="match status" value="1"/>
</dbReference>
<dbReference type="Pfam" id="PF11751">
    <property type="entry name" value="PorP_SprF"/>
    <property type="match status" value="1"/>
</dbReference>
<dbReference type="Proteomes" id="UP001166021">
    <property type="component" value="Unassembled WGS sequence"/>
</dbReference>
<sequence length="174" mass="19387">MVSYNCKSKSCFGVKVGFNSYNANTDGLVTYGIQADPNLMNLNGRFNPNFGTGVYLRHEDYFLSLSVPKILSNDRLEQEDGIARTGEGRQHIYLAGGYDFSLGGKMILKPTVLFRYVDATPLSVDLTSRLAFSENFELGAAYRINESFSGLFIFKVSKVMQLGYAYEFANSSPF</sequence>
<proteinExistence type="predicted"/>
<dbReference type="RefSeq" id="WP_188245539.1">
    <property type="nucleotide sequence ID" value="NZ_JABTCF010000022.1"/>
</dbReference>